<feature type="region of interest" description="Disordered" evidence="1">
    <location>
        <begin position="1"/>
        <end position="23"/>
    </location>
</feature>
<evidence type="ECO:0000256" key="1">
    <source>
        <dbReference type="SAM" id="MobiDB-lite"/>
    </source>
</evidence>
<gene>
    <name evidence="2" type="ORF">RL72_00307</name>
</gene>
<name>A0A0F0L917_9MICO</name>
<sequence length="280" mass="29951">MPPPVDGAPVGAGGLPPPEGTSPPSRIFFGDAPLPPPVGTGTGRFIADFASCSADIAWYMSNPTKEMNLYVMYGANAATSMRTTPAIGSLMEARSRSIGWETWAMATRNTTTRTSLDRIRASTKVAHLPNQPRVASHDAPARATGANTIATSRRALRTSRENHTIAAAEIARPAKKMVMIAPTPGAAMLMPASAPPSRAILSPMSCMELPVAWTMPMHSWSVISSSVPVRVRATKEPSTDFASPRAARGRAPGSRRIRPVMSWRQKKTSITKIATPNRRL</sequence>
<feature type="region of interest" description="Disordered" evidence="1">
    <location>
        <begin position="235"/>
        <end position="255"/>
    </location>
</feature>
<evidence type="ECO:0000313" key="3">
    <source>
        <dbReference type="Proteomes" id="UP000033448"/>
    </source>
</evidence>
<comment type="caution">
    <text evidence="2">The sequence shown here is derived from an EMBL/GenBank/DDBJ whole genome shotgun (WGS) entry which is preliminary data.</text>
</comment>
<protein>
    <submittedName>
        <fullName evidence="2">Uncharacterized protein</fullName>
    </submittedName>
</protein>
<dbReference type="EMBL" id="JYIT01000047">
    <property type="protein sequence ID" value="KJL29677.1"/>
    <property type="molecule type" value="Genomic_DNA"/>
</dbReference>
<evidence type="ECO:0000313" key="2">
    <source>
        <dbReference type="EMBL" id="KJL29677.1"/>
    </source>
</evidence>
<dbReference type="Proteomes" id="UP000033448">
    <property type="component" value="Unassembled WGS sequence"/>
</dbReference>
<organism evidence="2 3">
    <name type="scientific">Microbacterium azadirachtae</name>
    <dbReference type="NCBI Taxonomy" id="582680"/>
    <lineage>
        <taxon>Bacteria</taxon>
        <taxon>Bacillati</taxon>
        <taxon>Actinomycetota</taxon>
        <taxon>Actinomycetes</taxon>
        <taxon>Micrococcales</taxon>
        <taxon>Microbacteriaceae</taxon>
        <taxon>Microbacterium</taxon>
    </lineage>
</organism>
<reference evidence="2" key="1">
    <citation type="submission" date="2015-02" db="EMBL/GenBank/DDBJ databases">
        <title>Draft genome sequences of ten Microbacterium spp. with emphasis on heavy metal contaminated environments.</title>
        <authorList>
            <person name="Corretto E."/>
        </authorList>
    </citation>
    <scope>NUCLEOTIDE SEQUENCE [LARGE SCALE GENOMIC DNA]</scope>
    <source>
        <strain evidence="2">DSM 23848</strain>
    </source>
</reference>
<proteinExistence type="predicted"/>
<feature type="compositionally biased region" description="Low complexity" evidence="1">
    <location>
        <begin position="242"/>
        <end position="252"/>
    </location>
</feature>
<accession>A0A0F0L917</accession>
<dbReference type="AlphaFoldDB" id="A0A0F0L917"/>
<keyword evidence="3" id="KW-1185">Reference proteome</keyword>